<comment type="caution">
    <text evidence="1">The sequence shown here is derived from an EMBL/GenBank/DDBJ whole genome shotgun (WGS) entry which is preliminary data.</text>
</comment>
<organism evidence="1 2">
    <name type="scientific">Pilimelia anulata</name>
    <dbReference type="NCBI Taxonomy" id="53371"/>
    <lineage>
        <taxon>Bacteria</taxon>
        <taxon>Bacillati</taxon>
        <taxon>Actinomycetota</taxon>
        <taxon>Actinomycetes</taxon>
        <taxon>Micromonosporales</taxon>
        <taxon>Micromonosporaceae</taxon>
        <taxon>Pilimelia</taxon>
    </lineage>
</organism>
<dbReference type="InterPro" id="IPR008928">
    <property type="entry name" value="6-hairpin_glycosidase_sf"/>
</dbReference>
<gene>
    <name evidence="1" type="ORF">GCM10010123_10520</name>
</gene>
<dbReference type="EMBL" id="BMQB01000002">
    <property type="protein sequence ID" value="GGJ82762.1"/>
    <property type="molecule type" value="Genomic_DNA"/>
</dbReference>
<dbReference type="AlphaFoldDB" id="A0A8J3F835"/>
<accession>A0A8J3F835</accession>
<protein>
    <submittedName>
        <fullName evidence="1">Uncharacterized protein</fullName>
    </submittedName>
</protein>
<dbReference type="GO" id="GO:0005975">
    <property type="term" value="P:carbohydrate metabolic process"/>
    <property type="evidence" value="ECO:0007669"/>
    <property type="project" value="InterPro"/>
</dbReference>
<name>A0A8J3F835_9ACTN</name>
<dbReference type="Proteomes" id="UP000649739">
    <property type="component" value="Unassembled WGS sequence"/>
</dbReference>
<proteinExistence type="predicted"/>
<evidence type="ECO:0000313" key="1">
    <source>
        <dbReference type="EMBL" id="GGJ82762.1"/>
    </source>
</evidence>
<sequence>MTAFATAAPPAPRASAELVPTRTAAARSAARSRAFVFLDTMMDAAGGGPADLRLPQSYADQMGLHATAFTYDAAIAILAYLTDPGAPARARARLLGDALLYAQEHDPDFADGRLRQAYTVGPFAAGGVTQPYGFIRPDGTVNTDGPFDFRSSHTGDLAWAGIALATLGRRTGLRRYTVGAARLGAWIVAKCRSAGPLRGFGSGVDGTGRTLPSVTTAQNAALIVLFGALAAATGDAVWLRQRAHAERFVARLWSGTDECWSALSPDGAAIDRGAATLEAQLHPWLAAVRLRSRPALEFVHRALTVTDTADRANSALPPGTRITGATFSSASRVLGADGAGPDPYAVWCEGTAQYACAARRDARAADRWPDLVDTLVLAQERLGAGQTAGGRALPPGAGLVAATGPLPTGDSASGYFPVRHVGTTAWFVLAHAGVNPLRH</sequence>
<keyword evidence="2" id="KW-1185">Reference proteome</keyword>
<dbReference type="SUPFAM" id="SSF48208">
    <property type="entry name" value="Six-hairpin glycosidases"/>
    <property type="match status" value="1"/>
</dbReference>
<reference evidence="1" key="2">
    <citation type="submission" date="2020-09" db="EMBL/GenBank/DDBJ databases">
        <authorList>
            <person name="Sun Q."/>
            <person name="Ohkuma M."/>
        </authorList>
    </citation>
    <scope>NUCLEOTIDE SEQUENCE</scope>
    <source>
        <strain evidence="1">JCM 3090</strain>
    </source>
</reference>
<dbReference type="RefSeq" id="WP_189168908.1">
    <property type="nucleotide sequence ID" value="NZ_BMQB01000002.1"/>
</dbReference>
<evidence type="ECO:0000313" key="2">
    <source>
        <dbReference type="Proteomes" id="UP000649739"/>
    </source>
</evidence>
<reference evidence="1" key="1">
    <citation type="journal article" date="2014" name="Int. J. Syst. Evol. Microbiol.">
        <title>Complete genome sequence of Corynebacterium casei LMG S-19264T (=DSM 44701T), isolated from a smear-ripened cheese.</title>
        <authorList>
            <consortium name="US DOE Joint Genome Institute (JGI-PGF)"/>
            <person name="Walter F."/>
            <person name="Albersmeier A."/>
            <person name="Kalinowski J."/>
            <person name="Ruckert C."/>
        </authorList>
    </citation>
    <scope>NUCLEOTIDE SEQUENCE</scope>
    <source>
        <strain evidence="1">JCM 3090</strain>
    </source>
</reference>